<accession>A0AA90NM98</accession>
<evidence type="ECO:0000259" key="1">
    <source>
        <dbReference type="Pfam" id="PF22470"/>
    </source>
</evidence>
<dbReference type="InterPro" id="IPR027454">
    <property type="entry name" value="Histone_HNS_N"/>
</dbReference>
<name>A0AA90NM98_9GAMM</name>
<dbReference type="EMBL" id="JASXSV010000020">
    <property type="protein sequence ID" value="MDP0589749.1"/>
    <property type="molecule type" value="Genomic_DNA"/>
</dbReference>
<dbReference type="Pfam" id="PF22470">
    <property type="entry name" value="Histone_HNS_N"/>
    <property type="match status" value="1"/>
</dbReference>
<dbReference type="Proteomes" id="UP001178148">
    <property type="component" value="Unassembled WGS sequence"/>
</dbReference>
<reference evidence="2 3" key="1">
    <citation type="journal article" date="2023" name="bioRxiv">
        <title>An intranuclear bacterial parasite of deep-sea mussels expresses apoptosis inhibitors acquired from its host.</title>
        <authorList>
            <person name="Gonzalez Porras M.A."/>
            <person name="Assie A."/>
            <person name="Tietjen M."/>
            <person name="Violette M."/>
            <person name="Kleiner M."/>
            <person name="Gruber-Vodicka H."/>
            <person name="Dubilier N."/>
            <person name="Leisch N."/>
        </authorList>
    </citation>
    <scope>NUCLEOTIDE SEQUENCE [LARGE SCALE GENOMIC DNA]</scope>
    <source>
        <strain evidence="2">IAP13</strain>
    </source>
</reference>
<dbReference type="AlphaFoldDB" id="A0AA90NM98"/>
<keyword evidence="3" id="KW-1185">Reference proteome</keyword>
<protein>
    <recommendedName>
        <fullName evidence="1">DNA-binding protein H-NS-like N-terminal domain-containing protein</fullName>
    </recommendedName>
</protein>
<comment type="caution">
    <text evidence="2">The sequence shown here is derived from an EMBL/GenBank/DDBJ whole genome shotgun (WGS) entry which is preliminary data.</text>
</comment>
<sequence>MYNHPLEIRVSGPIKEMGIINILTKTGLKMNISDDLLYQLNSKIRIRSLFRDVDNDDMRRIMHRMNSVLDEKIKVKDKESEKREERMKMLVEIQKNMKSHGLSIDDLYVSSGSSGSTSKKGKRERYSFQYDTLSGDTVCWYGSGVGRLPKDFLLYLERTGKKRMDCAVYEN</sequence>
<organism evidence="2 3">
    <name type="scientific">Candidatus Endonucleibacter bathymodioli</name>
    <dbReference type="NCBI Taxonomy" id="539814"/>
    <lineage>
        <taxon>Bacteria</taxon>
        <taxon>Pseudomonadati</taxon>
        <taxon>Pseudomonadota</taxon>
        <taxon>Gammaproteobacteria</taxon>
        <taxon>Oceanospirillales</taxon>
        <taxon>Endozoicomonadaceae</taxon>
        <taxon>Candidatus Endonucleibacter</taxon>
    </lineage>
</organism>
<feature type="domain" description="DNA-binding protein H-NS-like N-terminal" evidence="1">
    <location>
        <begin position="34"/>
        <end position="108"/>
    </location>
</feature>
<gene>
    <name evidence="2" type="ORF">QS748_11390</name>
</gene>
<dbReference type="InterPro" id="IPR054180">
    <property type="entry name" value="H-NS-like_N"/>
</dbReference>
<evidence type="ECO:0000313" key="2">
    <source>
        <dbReference type="EMBL" id="MDP0589749.1"/>
    </source>
</evidence>
<evidence type="ECO:0000313" key="3">
    <source>
        <dbReference type="Proteomes" id="UP001178148"/>
    </source>
</evidence>
<proteinExistence type="predicted"/>
<dbReference type="GO" id="GO:0046983">
    <property type="term" value="F:protein dimerization activity"/>
    <property type="evidence" value="ECO:0007669"/>
    <property type="project" value="InterPro"/>
</dbReference>
<dbReference type="Gene3D" id="1.10.287.1050">
    <property type="entry name" value="H-NS histone-like proteins"/>
    <property type="match status" value="1"/>
</dbReference>